<comment type="similarity">
    <text evidence="1 2">Belongs to the polypeptide deformylase family.</text>
</comment>
<comment type="cofactor">
    <cofactor evidence="2">
        <name>Fe(2+)</name>
        <dbReference type="ChEBI" id="CHEBI:29033"/>
    </cofactor>
    <text evidence="2">Binds 1 Fe(2+) ion.</text>
</comment>
<keyword evidence="4" id="KW-1185">Reference proteome</keyword>
<proteinExistence type="inferred from homology"/>
<dbReference type="Proteomes" id="UP001193680">
    <property type="component" value="Unassembled WGS sequence"/>
</dbReference>
<organism evidence="3 4">
    <name type="scientific">Thiomicrorhabdus heinhorstiae</name>
    <dbReference type="NCBI Taxonomy" id="2748010"/>
    <lineage>
        <taxon>Bacteria</taxon>
        <taxon>Pseudomonadati</taxon>
        <taxon>Pseudomonadota</taxon>
        <taxon>Gammaproteobacteria</taxon>
        <taxon>Thiotrichales</taxon>
        <taxon>Piscirickettsiaceae</taxon>
        <taxon>Thiomicrorhabdus</taxon>
    </lineage>
</organism>
<keyword evidence="2" id="KW-0479">Metal-binding</keyword>
<evidence type="ECO:0000313" key="3">
    <source>
        <dbReference type="EMBL" id="MBF6057530.1"/>
    </source>
</evidence>
<dbReference type="SUPFAM" id="SSF56420">
    <property type="entry name" value="Peptide deformylase"/>
    <property type="match status" value="1"/>
</dbReference>
<dbReference type="PRINTS" id="PR01576">
    <property type="entry name" value="PDEFORMYLASE"/>
</dbReference>
<keyword evidence="2" id="KW-0648">Protein biosynthesis</keyword>
<feature type="binding site" evidence="2">
    <location>
        <position position="137"/>
    </location>
    <ligand>
        <name>Fe cation</name>
        <dbReference type="ChEBI" id="CHEBI:24875"/>
    </ligand>
</feature>
<evidence type="ECO:0000256" key="2">
    <source>
        <dbReference type="HAMAP-Rule" id="MF_00163"/>
    </source>
</evidence>
<keyword evidence="2 3" id="KW-0378">Hydrolase</keyword>
<dbReference type="InterPro" id="IPR036821">
    <property type="entry name" value="Peptide_deformylase_sf"/>
</dbReference>
<name>A0ABS0BWT5_9GAMM</name>
<evidence type="ECO:0000313" key="4">
    <source>
        <dbReference type="Proteomes" id="UP001193680"/>
    </source>
</evidence>
<keyword evidence="2" id="KW-0408">Iron</keyword>
<feature type="binding site" evidence="2">
    <location>
        <position position="91"/>
    </location>
    <ligand>
        <name>Fe cation</name>
        <dbReference type="ChEBI" id="CHEBI:24875"/>
    </ligand>
</feature>
<dbReference type="HAMAP" id="MF_00163">
    <property type="entry name" value="Pep_deformylase"/>
    <property type="match status" value="1"/>
</dbReference>
<dbReference type="GO" id="GO:0042586">
    <property type="term" value="F:peptide deformylase activity"/>
    <property type="evidence" value="ECO:0007669"/>
    <property type="project" value="UniProtKB-EC"/>
</dbReference>
<dbReference type="NCBIfam" id="TIGR00079">
    <property type="entry name" value="pept_deformyl"/>
    <property type="match status" value="1"/>
</dbReference>
<accession>A0ABS0BWT5</accession>
<gene>
    <name evidence="2" type="primary">def</name>
    <name evidence="3" type="ORF">H8792_004170</name>
</gene>
<comment type="function">
    <text evidence="2">Removes the formyl group from the N-terminal Met of newly synthesized proteins. Requires at least a dipeptide for an efficient rate of reaction. N-terminal L-methionine is a prerequisite for activity but the enzyme has broad specificity at other positions.</text>
</comment>
<feature type="active site" evidence="2">
    <location>
        <position position="134"/>
    </location>
</feature>
<dbReference type="Gene3D" id="3.90.45.10">
    <property type="entry name" value="Peptide deformylase"/>
    <property type="match status" value="1"/>
</dbReference>
<reference evidence="3 4" key="1">
    <citation type="submission" date="2020-11" db="EMBL/GenBank/DDBJ databases">
        <title>Sulfur oxidizing isolate from Hospital Hole Sinkhole.</title>
        <authorList>
            <person name="Scott K.M."/>
        </authorList>
    </citation>
    <scope>NUCLEOTIDE SEQUENCE [LARGE SCALE GENOMIC DNA]</scope>
    <source>
        <strain evidence="3 4">HH1</strain>
    </source>
</reference>
<dbReference type="EC" id="3.5.1.88" evidence="2"/>
<feature type="binding site" evidence="2">
    <location>
        <position position="133"/>
    </location>
    <ligand>
        <name>Fe cation</name>
        <dbReference type="ChEBI" id="CHEBI:24875"/>
    </ligand>
</feature>
<dbReference type="PANTHER" id="PTHR10458:SF22">
    <property type="entry name" value="PEPTIDE DEFORMYLASE"/>
    <property type="match status" value="1"/>
</dbReference>
<dbReference type="InterPro" id="IPR023635">
    <property type="entry name" value="Peptide_deformylase"/>
</dbReference>
<evidence type="ECO:0000256" key="1">
    <source>
        <dbReference type="ARBA" id="ARBA00010759"/>
    </source>
</evidence>
<dbReference type="NCBIfam" id="NF001159">
    <property type="entry name" value="PRK00150.1-3"/>
    <property type="match status" value="1"/>
</dbReference>
<comment type="caution">
    <text evidence="3">The sequence shown here is derived from an EMBL/GenBank/DDBJ whole genome shotgun (WGS) entry which is preliminary data.</text>
</comment>
<protein>
    <recommendedName>
        <fullName evidence="2">Peptide deformylase</fullName>
        <shortName evidence="2">PDF</shortName>
        <ecNumber evidence="2">3.5.1.88</ecNumber>
    </recommendedName>
    <alternativeName>
        <fullName evidence="2">Polypeptide deformylase</fullName>
    </alternativeName>
</protein>
<dbReference type="EMBL" id="JACBGI020000004">
    <property type="protein sequence ID" value="MBF6057530.1"/>
    <property type="molecule type" value="Genomic_DNA"/>
</dbReference>
<dbReference type="CDD" id="cd00487">
    <property type="entry name" value="Pep_deformylase"/>
    <property type="match status" value="1"/>
</dbReference>
<sequence>MQKLDIVLYPEQGLREVCSPIAEMNDDLDKLIDDMFYTMYDAPGIGLAAPQIAVQQRLIVVDVSETKDQPIALINPKIVASSGEIIWEEGCLSLPGVYAKVKRPSHILVQGMDRDGKKIEMQADDLLAVCIQHEIDHLNGKLFIDHLSGLKRTRALQKFRKMQEQED</sequence>
<dbReference type="PIRSF" id="PIRSF004749">
    <property type="entry name" value="Pep_def"/>
    <property type="match status" value="1"/>
</dbReference>
<comment type="catalytic activity">
    <reaction evidence="2">
        <text>N-terminal N-formyl-L-methionyl-[peptide] + H2O = N-terminal L-methionyl-[peptide] + formate</text>
        <dbReference type="Rhea" id="RHEA:24420"/>
        <dbReference type="Rhea" id="RHEA-COMP:10639"/>
        <dbReference type="Rhea" id="RHEA-COMP:10640"/>
        <dbReference type="ChEBI" id="CHEBI:15377"/>
        <dbReference type="ChEBI" id="CHEBI:15740"/>
        <dbReference type="ChEBI" id="CHEBI:49298"/>
        <dbReference type="ChEBI" id="CHEBI:64731"/>
        <dbReference type="EC" id="3.5.1.88"/>
    </reaction>
</comment>
<dbReference type="Pfam" id="PF01327">
    <property type="entry name" value="Pep_deformylase"/>
    <property type="match status" value="1"/>
</dbReference>
<dbReference type="PANTHER" id="PTHR10458">
    <property type="entry name" value="PEPTIDE DEFORMYLASE"/>
    <property type="match status" value="1"/>
</dbReference>
<dbReference type="RefSeq" id="WP_185977678.1">
    <property type="nucleotide sequence ID" value="NZ_JACBGI020000004.1"/>
</dbReference>